<dbReference type="Pfam" id="PF00990">
    <property type="entry name" value="GGDEF"/>
    <property type="match status" value="1"/>
</dbReference>
<dbReference type="SUPFAM" id="SSF141868">
    <property type="entry name" value="EAL domain-like"/>
    <property type="match status" value="1"/>
</dbReference>
<dbReference type="InterPro" id="IPR043128">
    <property type="entry name" value="Rev_trsase/Diguanyl_cyclase"/>
</dbReference>
<keyword evidence="2" id="KW-0472">Membrane</keyword>
<feature type="coiled-coil region" evidence="1">
    <location>
        <begin position="219"/>
        <end position="246"/>
    </location>
</feature>
<dbReference type="Pfam" id="PF00563">
    <property type="entry name" value="EAL"/>
    <property type="match status" value="1"/>
</dbReference>
<evidence type="ECO:0000259" key="4">
    <source>
        <dbReference type="PROSITE" id="PS50887"/>
    </source>
</evidence>
<proteinExistence type="predicted"/>
<accession>A0A1I6MV52</accession>
<feature type="domain" description="GGDEF" evidence="4">
    <location>
        <begin position="275"/>
        <end position="403"/>
    </location>
</feature>
<dbReference type="Gene3D" id="3.30.70.270">
    <property type="match status" value="1"/>
</dbReference>
<feature type="domain" description="EAL" evidence="3">
    <location>
        <begin position="412"/>
        <end position="666"/>
    </location>
</feature>
<dbReference type="EMBL" id="FOZM01000002">
    <property type="protein sequence ID" value="SFS19590.1"/>
    <property type="molecule type" value="Genomic_DNA"/>
</dbReference>
<dbReference type="Proteomes" id="UP000198926">
    <property type="component" value="Unassembled WGS sequence"/>
</dbReference>
<dbReference type="Gene3D" id="3.20.20.450">
    <property type="entry name" value="EAL domain"/>
    <property type="match status" value="1"/>
</dbReference>
<dbReference type="AlphaFoldDB" id="A0A1I6MV52"/>
<name>A0A1I6MV52_9RHOB</name>
<keyword evidence="1" id="KW-0175">Coiled coil</keyword>
<dbReference type="RefSeq" id="WP_090208396.1">
    <property type="nucleotide sequence ID" value="NZ_FOZM01000002.1"/>
</dbReference>
<protein>
    <submittedName>
        <fullName evidence="5">Diguanylate cyclase (GGDEF) domain-containing protein</fullName>
    </submittedName>
</protein>
<dbReference type="InterPro" id="IPR001633">
    <property type="entry name" value="EAL_dom"/>
</dbReference>
<reference evidence="5 6" key="1">
    <citation type="submission" date="2016-10" db="EMBL/GenBank/DDBJ databases">
        <authorList>
            <person name="de Groot N.N."/>
        </authorList>
    </citation>
    <scope>NUCLEOTIDE SEQUENCE [LARGE SCALE GENOMIC DNA]</scope>
    <source>
        <strain evidence="5 6">DSM 29433</strain>
    </source>
</reference>
<evidence type="ECO:0000259" key="3">
    <source>
        <dbReference type="PROSITE" id="PS50883"/>
    </source>
</evidence>
<dbReference type="SUPFAM" id="SSF55073">
    <property type="entry name" value="Nucleotide cyclase"/>
    <property type="match status" value="1"/>
</dbReference>
<keyword evidence="2" id="KW-0812">Transmembrane</keyword>
<dbReference type="SMART" id="SM00267">
    <property type="entry name" value="GGDEF"/>
    <property type="match status" value="1"/>
</dbReference>
<dbReference type="PROSITE" id="PS50883">
    <property type="entry name" value="EAL"/>
    <property type="match status" value="1"/>
</dbReference>
<dbReference type="SMART" id="SM00052">
    <property type="entry name" value="EAL"/>
    <property type="match status" value="1"/>
</dbReference>
<dbReference type="GO" id="GO:0071111">
    <property type="term" value="F:cyclic-guanylate-specific phosphodiesterase activity"/>
    <property type="evidence" value="ECO:0007669"/>
    <property type="project" value="InterPro"/>
</dbReference>
<dbReference type="NCBIfam" id="TIGR00254">
    <property type="entry name" value="GGDEF"/>
    <property type="match status" value="1"/>
</dbReference>
<evidence type="ECO:0000313" key="5">
    <source>
        <dbReference type="EMBL" id="SFS19590.1"/>
    </source>
</evidence>
<evidence type="ECO:0000256" key="2">
    <source>
        <dbReference type="SAM" id="Phobius"/>
    </source>
</evidence>
<dbReference type="InterPro" id="IPR029787">
    <property type="entry name" value="Nucleotide_cyclase"/>
</dbReference>
<dbReference type="CDD" id="cd01948">
    <property type="entry name" value="EAL"/>
    <property type="match status" value="1"/>
</dbReference>
<feature type="transmembrane region" description="Helical" evidence="2">
    <location>
        <begin position="191"/>
        <end position="211"/>
    </location>
</feature>
<organism evidence="5 6">
    <name type="scientific">Yoonia litorea</name>
    <dbReference type="NCBI Taxonomy" id="1123755"/>
    <lineage>
        <taxon>Bacteria</taxon>
        <taxon>Pseudomonadati</taxon>
        <taxon>Pseudomonadota</taxon>
        <taxon>Alphaproteobacteria</taxon>
        <taxon>Rhodobacterales</taxon>
        <taxon>Paracoccaceae</taxon>
        <taxon>Yoonia</taxon>
    </lineage>
</organism>
<dbReference type="InterPro" id="IPR035919">
    <property type="entry name" value="EAL_sf"/>
</dbReference>
<feature type="transmembrane region" description="Helical" evidence="2">
    <location>
        <begin position="23"/>
        <end position="44"/>
    </location>
</feature>
<dbReference type="CDD" id="cd01949">
    <property type="entry name" value="GGDEF"/>
    <property type="match status" value="1"/>
</dbReference>
<keyword evidence="6" id="KW-1185">Reference proteome</keyword>
<dbReference type="OrthoDB" id="9814202at2"/>
<evidence type="ECO:0000313" key="6">
    <source>
        <dbReference type="Proteomes" id="UP000198926"/>
    </source>
</evidence>
<keyword evidence="2" id="KW-1133">Transmembrane helix</keyword>
<dbReference type="PANTHER" id="PTHR33121">
    <property type="entry name" value="CYCLIC DI-GMP PHOSPHODIESTERASE PDEF"/>
    <property type="match status" value="1"/>
</dbReference>
<dbReference type="PANTHER" id="PTHR33121:SF70">
    <property type="entry name" value="SIGNALING PROTEIN YKOW"/>
    <property type="match status" value="1"/>
</dbReference>
<evidence type="ECO:0000256" key="1">
    <source>
        <dbReference type="SAM" id="Coils"/>
    </source>
</evidence>
<dbReference type="InterPro" id="IPR050706">
    <property type="entry name" value="Cyclic-di-GMP_PDE-like"/>
</dbReference>
<dbReference type="PROSITE" id="PS50887">
    <property type="entry name" value="GGDEF"/>
    <property type="match status" value="1"/>
</dbReference>
<dbReference type="STRING" id="1123755.SAMN05444714_2262"/>
<dbReference type="InterPro" id="IPR000160">
    <property type="entry name" value="GGDEF_dom"/>
</dbReference>
<sequence>MSRRLRKLKRKIARGALGNPSRIWLQHALAILTVLGLAVATYFFNGLAIERAKLASDGMNTSNAQLLHAQETIALVENWPAPTDPDARELRQAVQKLLAATEKSRNQLSRVSHEDGDTHEMFDELSERIEAFAALAMAVPGLSVGDAMETQERIQDIYWNGGLRTEMIAASAAFARIVEEEANHLLRLRDALLIASALIILAEAVFVFWPAQYTVKYTIRRLQRQKKVLQASRRRLKLANEQLEHMLTHDQLTGLPNRSALARFIEKATQSDATTELHMFLVGLDGFKDVNDTAGHDIGDRLLVKVAHILQTSVNDEDFVARVGGDEFVLVCYETPDSVLDRIKSVLSRPIVISGRRLKVRASIGFLAVDGSTQKPMDILAEAEVAMLLAKSEGGDCARLHLQSMRHDRSDFQKLQYELRDAIQTGQIEPWFQPQFSLQNGLLHGAEVLARWNHPERGLIMPVMLFKAAENAGLIVELDHAVWRAALQQAKRWQDRHLWTPRISLNAAPETLADPNFIERFLFSLNRSGLAEDQVLIEVLETTLIKSSSDMAAINIDQLAECGIGLELDDFGTGYAALSKVAQLPITGLKLDRSLVAPLPDPTADSVARAVLALAAELGLHVVAEGIEHSTQATHLAARGCQIGQGFGFGKPMAPDAFGKWLEKHANRPSEFAFQKSATSRRA</sequence>
<gene>
    <name evidence="5" type="ORF">SAMN05444714_2262</name>
</gene>